<dbReference type="InParanoid" id="A0A0C3NAK3"/>
<organism evidence="1 2">
    <name type="scientific">Pisolithus tinctorius Marx 270</name>
    <dbReference type="NCBI Taxonomy" id="870435"/>
    <lineage>
        <taxon>Eukaryota</taxon>
        <taxon>Fungi</taxon>
        <taxon>Dikarya</taxon>
        <taxon>Basidiomycota</taxon>
        <taxon>Agaricomycotina</taxon>
        <taxon>Agaricomycetes</taxon>
        <taxon>Agaricomycetidae</taxon>
        <taxon>Boletales</taxon>
        <taxon>Sclerodermatineae</taxon>
        <taxon>Pisolithaceae</taxon>
        <taxon>Pisolithus</taxon>
    </lineage>
</organism>
<dbReference type="HOGENOM" id="CLU_2655526_0_0_1"/>
<dbReference type="Proteomes" id="UP000054217">
    <property type="component" value="Unassembled WGS sequence"/>
</dbReference>
<evidence type="ECO:0000313" key="1">
    <source>
        <dbReference type="EMBL" id="KIN98129.1"/>
    </source>
</evidence>
<protein>
    <submittedName>
        <fullName evidence="1">Uncharacterized protein</fullName>
    </submittedName>
</protein>
<dbReference type="EMBL" id="KN832019">
    <property type="protein sequence ID" value="KIN98129.1"/>
    <property type="molecule type" value="Genomic_DNA"/>
</dbReference>
<name>A0A0C3NAK3_PISTI</name>
<gene>
    <name evidence="1" type="ORF">M404DRAFT_864120</name>
</gene>
<accession>A0A0C3NAK3</accession>
<evidence type="ECO:0000313" key="2">
    <source>
        <dbReference type="Proteomes" id="UP000054217"/>
    </source>
</evidence>
<dbReference type="AlphaFoldDB" id="A0A0C3NAK3"/>
<keyword evidence="2" id="KW-1185">Reference proteome</keyword>
<sequence length="76" mass="8169">MVGDDIDMLVVVSRPCPDLLAHSRICLDTPTSKSACPTNTLASHLQSADLAVLLDRRCVYMDTLAVVPVPFLPVCS</sequence>
<proteinExistence type="predicted"/>
<reference evidence="1 2" key="1">
    <citation type="submission" date="2014-04" db="EMBL/GenBank/DDBJ databases">
        <authorList>
            <consortium name="DOE Joint Genome Institute"/>
            <person name="Kuo A."/>
            <person name="Kohler A."/>
            <person name="Costa M.D."/>
            <person name="Nagy L.G."/>
            <person name="Floudas D."/>
            <person name="Copeland A."/>
            <person name="Barry K.W."/>
            <person name="Cichocki N."/>
            <person name="Veneault-Fourrey C."/>
            <person name="LaButti K."/>
            <person name="Lindquist E.A."/>
            <person name="Lipzen A."/>
            <person name="Lundell T."/>
            <person name="Morin E."/>
            <person name="Murat C."/>
            <person name="Sun H."/>
            <person name="Tunlid A."/>
            <person name="Henrissat B."/>
            <person name="Grigoriev I.V."/>
            <person name="Hibbett D.S."/>
            <person name="Martin F."/>
            <person name="Nordberg H.P."/>
            <person name="Cantor M.N."/>
            <person name="Hua S.X."/>
        </authorList>
    </citation>
    <scope>NUCLEOTIDE SEQUENCE [LARGE SCALE GENOMIC DNA]</scope>
    <source>
        <strain evidence="1 2">Marx 270</strain>
    </source>
</reference>
<reference evidence="2" key="2">
    <citation type="submission" date="2015-01" db="EMBL/GenBank/DDBJ databases">
        <title>Evolutionary Origins and Diversification of the Mycorrhizal Mutualists.</title>
        <authorList>
            <consortium name="DOE Joint Genome Institute"/>
            <consortium name="Mycorrhizal Genomics Consortium"/>
            <person name="Kohler A."/>
            <person name="Kuo A."/>
            <person name="Nagy L.G."/>
            <person name="Floudas D."/>
            <person name="Copeland A."/>
            <person name="Barry K.W."/>
            <person name="Cichocki N."/>
            <person name="Veneault-Fourrey C."/>
            <person name="LaButti K."/>
            <person name="Lindquist E.A."/>
            <person name="Lipzen A."/>
            <person name="Lundell T."/>
            <person name="Morin E."/>
            <person name="Murat C."/>
            <person name="Riley R."/>
            <person name="Ohm R."/>
            <person name="Sun H."/>
            <person name="Tunlid A."/>
            <person name="Henrissat B."/>
            <person name="Grigoriev I.V."/>
            <person name="Hibbett D.S."/>
            <person name="Martin F."/>
        </authorList>
    </citation>
    <scope>NUCLEOTIDE SEQUENCE [LARGE SCALE GENOMIC DNA]</scope>
    <source>
        <strain evidence="2">Marx 270</strain>
    </source>
</reference>